<name>A0ABR4XS22_9LACO</name>
<dbReference type="Pfam" id="PF02803">
    <property type="entry name" value="Thiolase_C"/>
    <property type="match status" value="1"/>
</dbReference>
<evidence type="ECO:0008006" key="14">
    <source>
        <dbReference type="Google" id="ProtNLM"/>
    </source>
</evidence>
<evidence type="ECO:0000256" key="5">
    <source>
        <dbReference type="ARBA" id="ARBA00022946"/>
    </source>
</evidence>
<keyword evidence="3 9" id="KW-0808">Transferase</keyword>
<dbReference type="SUPFAM" id="SSF53901">
    <property type="entry name" value="Thiolase-like"/>
    <property type="match status" value="2"/>
</dbReference>
<keyword evidence="13" id="KW-1185">Reference proteome</keyword>
<evidence type="ECO:0000259" key="10">
    <source>
        <dbReference type="Pfam" id="PF00108"/>
    </source>
</evidence>
<dbReference type="PANTHER" id="PTHR43853">
    <property type="entry name" value="3-KETOACYL-COA THIOLASE, PEROXISOMAL"/>
    <property type="match status" value="1"/>
</dbReference>
<keyword evidence="8 9" id="KW-0012">Acyltransferase</keyword>
<evidence type="ECO:0000256" key="8">
    <source>
        <dbReference type="ARBA" id="ARBA00023315"/>
    </source>
</evidence>
<dbReference type="InterPro" id="IPR050215">
    <property type="entry name" value="Thiolase-like_sf_Thiolase"/>
</dbReference>
<evidence type="ECO:0000256" key="7">
    <source>
        <dbReference type="ARBA" id="ARBA00023140"/>
    </source>
</evidence>
<sequence>ALNEDFFKEEIVPLKTGRNTILDHDETIRRKLDLDKIKKLKAAFKDQGTITAATAANISDGACLLLITSKKFANQHNWPILAQIGQIEQAGVQPELFGYGPVTAARKILKSQNKTISQYDLFEINEAFAAQTIVDAKELSIPYDKINLNGGSLAFGHPLAASGARIIFTLAREIKKESLNSGIAMICVGGGMGMAMEIYSNEKNI</sequence>
<dbReference type="InterPro" id="IPR020613">
    <property type="entry name" value="Thiolase_CS"/>
</dbReference>
<keyword evidence="4" id="KW-0276">Fatty acid metabolism</keyword>
<evidence type="ECO:0000256" key="3">
    <source>
        <dbReference type="ARBA" id="ARBA00022679"/>
    </source>
</evidence>
<dbReference type="InterPro" id="IPR016039">
    <property type="entry name" value="Thiolase-like"/>
</dbReference>
<evidence type="ECO:0000256" key="6">
    <source>
        <dbReference type="ARBA" id="ARBA00023098"/>
    </source>
</evidence>
<dbReference type="CDD" id="cd00751">
    <property type="entry name" value="thiolase"/>
    <property type="match status" value="1"/>
</dbReference>
<comment type="caution">
    <text evidence="12">The sequence shown here is derived from an EMBL/GenBank/DDBJ whole genome shotgun (WGS) entry which is preliminary data.</text>
</comment>
<reference evidence="12 13" key="1">
    <citation type="journal article" date="2014" name="Antonie Van Leeuwenhoek">
        <title>Oenococcus alcoholitolerans sp. nov., a lactic acid bacteria isolated from cachaca and ethanol fermentation processes.</title>
        <authorList>
            <person name="Badotti F."/>
            <person name="Moreira A.P."/>
            <person name="Tonon L.A."/>
            <person name="de Lucena B.T."/>
            <person name="Gomes Fde C."/>
            <person name="Kruger R."/>
            <person name="Thompson C.C."/>
            <person name="de Morais M.A.Jr."/>
            <person name="Rosa C.A."/>
            <person name="Thompson F.L."/>
        </authorList>
    </citation>
    <scope>NUCLEOTIDE SEQUENCE [LARGE SCALE GENOMIC DNA]</scope>
    <source>
        <strain evidence="12 13">UFRJ-M7.2.18</strain>
    </source>
</reference>
<comment type="similarity">
    <text evidence="2 9">Belongs to the thiolase-like superfamily. Thiolase family.</text>
</comment>
<dbReference type="Proteomes" id="UP000030023">
    <property type="component" value="Unassembled WGS sequence"/>
</dbReference>
<evidence type="ECO:0000256" key="1">
    <source>
        <dbReference type="ARBA" id="ARBA00004275"/>
    </source>
</evidence>
<evidence type="ECO:0000313" key="12">
    <source>
        <dbReference type="EMBL" id="KGO32289.1"/>
    </source>
</evidence>
<accession>A0ABR4XS22</accession>
<comment type="subcellular location">
    <subcellularLocation>
        <location evidence="1">Peroxisome</location>
    </subcellularLocation>
</comment>
<dbReference type="EMBL" id="AXCV01000048">
    <property type="protein sequence ID" value="KGO32289.1"/>
    <property type="molecule type" value="Genomic_DNA"/>
</dbReference>
<dbReference type="Pfam" id="PF00108">
    <property type="entry name" value="Thiolase_N"/>
    <property type="match status" value="1"/>
</dbReference>
<dbReference type="InterPro" id="IPR002155">
    <property type="entry name" value="Thiolase"/>
</dbReference>
<evidence type="ECO:0000256" key="4">
    <source>
        <dbReference type="ARBA" id="ARBA00022832"/>
    </source>
</evidence>
<feature type="non-terminal residue" evidence="12">
    <location>
        <position position="1"/>
    </location>
</feature>
<dbReference type="Gene3D" id="3.40.47.10">
    <property type="match status" value="2"/>
</dbReference>
<keyword evidence="5" id="KW-0809">Transit peptide</keyword>
<keyword evidence="7" id="KW-0576">Peroxisome</keyword>
<evidence type="ECO:0000256" key="2">
    <source>
        <dbReference type="ARBA" id="ARBA00010982"/>
    </source>
</evidence>
<gene>
    <name evidence="12" type="ORF">Q757_01935</name>
</gene>
<dbReference type="PANTHER" id="PTHR43853:SF8">
    <property type="entry name" value="3-KETOACYL-COA THIOLASE, PEROXISOMAL"/>
    <property type="match status" value="1"/>
</dbReference>
<feature type="domain" description="Thiolase C-terminal" evidence="11">
    <location>
        <begin position="80"/>
        <end position="198"/>
    </location>
</feature>
<keyword evidence="6" id="KW-0443">Lipid metabolism</keyword>
<evidence type="ECO:0000256" key="9">
    <source>
        <dbReference type="RuleBase" id="RU003557"/>
    </source>
</evidence>
<proteinExistence type="inferred from homology"/>
<organism evidence="12 13">
    <name type="scientific">Oenococcus alcoholitolerans</name>
    <dbReference type="NCBI Taxonomy" id="931074"/>
    <lineage>
        <taxon>Bacteria</taxon>
        <taxon>Bacillati</taxon>
        <taxon>Bacillota</taxon>
        <taxon>Bacilli</taxon>
        <taxon>Lactobacillales</taxon>
        <taxon>Lactobacillaceae</taxon>
        <taxon>Oenococcus</taxon>
    </lineage>
</organism>
<evidence type="ECO:0000313" key="13">
    <source>
        <dbReference type="Proteomes" id="UP000030023"/>
    </source>
</evidence>
<dbReference type="InterPro" id="IPR020616">
    <property type="entry name" value="Thiolase_N"/>
</dbReference>
<feature type="domain" description="Thiolase N-terminal" evidence="10">
    <location>
        <begin position="2"/>
        <end position="70"/>
    </location>
</feature>
<protein>
    <recommendedName>
        <fullName evidence="14">Acetyl-CoA acetyltransferase</fullName>
    </recommendedName>
</protein>
<evidence type="ECO:0000259" key="11">
    <source>
        <dbReference type="Pfam" id="PF02803"/>
    </source>
</evidence>
<dbReference type="InterPro" id="IPR020617">
    <property type="entry name" value="Thiolase_C"/>
</dbReference>
<dbReference type="PROSITE" id="PS00737">
    <property type="entry name" value="THIOLASE_2"/>
    <property type="match status" value="1"/>
</dbReference>